<evidence type="ECO:0000259" key="7">
    <source>
        <dbReference type="PROSITE" id="PS50885"/>
    </source>
</evidence>
<dbReference type="PANTHER" id="PTHR32089:SF112">
    <property type="entry name" value="LYSOZYME-LIKE PROTEIN-RELATED"/>
    <property type="match status" value="1"/>
</dbReference>
<dbReference type="PROSITE" id="PS50111">
    <property type="entry name" value="CHEMOTAXIS_TRANSDUC_2"/>
    <property type="match status" value="1"/>
</dbReference>
<feature type="domain" description="Methyl-accepting transducer" evidence="6">
    <location>
        <begin position="287"/>
        <end position="558"/>
    </location>
</feature>
<name>A0A1I3EBN6_SELRU</name>
<evidence type="ECO:0000313" key="8">
    <source>
        <dbReference type="EMBL" id="SFH96392.1"/>
    </source>
</evidence>
<dbReference type="GO" id="GO:0007165">
    <property type="term" value="P:signal transduction"/>
    <property type="evidence" value="ECO:0007669"/>
    <property type="project" value="UniProtKB-KW"/>
</dbReference>
<dbReference type="SMART" id="SM00283">
    <property type="entry name" value="MA"/>
    <property type="match status" value="1"/>
</dbReference>
<dbReference type="Proteomes" id="UP000183639">
    <property type="component" value="Unassembled WGS sequence"/>
</dbReference>
<dbReference type="PROSITE" id="PS50885">
    <property type="entry name" value="HAMP"/>
    <property type="match status" value="1"/>
</dbReference>
<dbReference type="Gene3D" id="1.10.287.950">
    <property type="entry name" value="Methyl-accepting chemotaxis protein"/>
    <property type="match status" value="1"/>
</dbReference>
<feature type="transmembrane region" description="Helical" evidence="5">
    <location>
        <begin position="196"/>
        <end position="214"/>
    </location>
</feature>
<dbReference type="SUPFAM" id="SSF58104">
    <property type="entry name" value="Methyl-accepting chemotaxis protein (MCP) signaling domain"/>
    <property type="match status" value="1"/>
</dbReference>
<evidence type="ECO:0000256" key="2">
    <source>
        <dbReference type="ARBA" id="ARBA00029447"/>
    </source>
</evidence>
<dbReference type="RefSeq" id="WP_075443143.1">
    <property type="nucleotide sequence ID" value="NZ_FOQK01000009.1"/>
</dbReference>
<organism evidence="8 9">
    <name type="scientific">Selenomonas ruminantium</name>
    <dbReference type="NCBI Taxonomy" id="971"/>
    <lineage>
        <taxon>Bacteria</taxon>
        <taxon>Bacillati</taxon>
        <taxon>Bacillota</taxon>
        <taxon>Negativicutes</taxon>
        <taxon>Selenomonadales</taxon>
        <taxon>Selenomonadaceae</taxon>
        <taxon>Selenomonas</taxon>
    </lineage>
</organism>
<keyword evidence="5" id="KW-1133">Transmembrane helix</keyword>
<evidence type="ECO:0000256" key="5">
    <source>
        <dbReference type="SAM" id="Phobius"/>
    </source>
</evidence>
<evidence type="ECO:0000313" key="9">
    <source>
        <dbReference type="Proteomes" id="UP000183639"/>
    </source>
</evidence>
<comment type="similarity">
    <text evidence="2">Belongs to the methyl-accepting chemotaxis (MCP) protein family.</text>
</comment>
<dbReference type="Pfam" id="PF12729">
    <property type="entry name" value="4HB_MCP_1"/>
    <property type="match status" value="1"/>
</dbReference>
<keyword evidence="5" id="KW-0812">Transmembrane</keyword>
<dbReference type="Pfam" id="PF00015">
    <property type="entry name" value="MCPsignal"/>
    <property type="match status" value="1"/>
</dbReference>
<dbReference type="CDD" id="cd11386">
    <property type="entry name" value="MCP_signal"/>
    <property type="match status" value="1"/>
</dbReference>
<dbReference type="AlphaFoldDB" id="A0A1I3EBN6"/>
<dbReference type="Gene3D" id="1.10.8.500">
    <property type="entry name" value="HAMP domain in histidine kinase"/>
    <property type="match status" value="1"/>
</dbReference>
<evidence type="ECO:0000259" key="6">
    <source>
        <dbReference type="PROSITE" id="PS50111"/>
    </source>
</evidence>
<reference evidence="8 9" key="1">
    <citation type="submission" date="2016-10" db="EMBL/GenBank/DDBJ databases">
        <authorList>
            <person name="de Groot N.N."/>
        </authorList>
    </citation>
    <scope>NUCLEOTIDE SEQUENCE [LARGE SCALE GENOMIC DNA]</scope>
    <source>
        <strain evidence="8 9">Z108</strain>
    </source>
</reference>
<protein>
    <submittedName>
        <fullName evidence="8">Methyl-accepting chemotaxis protein</fullName>
    </submittedName>
</protein>
<dbReference type="InterPro" id="IPR003660">
    <property type="entry name" value="HAMP_dom"/>
</dbReference>
<evidence type="ECO:0000256" key="4">
    <source>
        <dbReference type="SAM" id="MobiDB-lite"/>
    </source>
</evidence>
<gene>
    <name evidence="8" type="ORF">SAMN04487861_109106</name>
</gene>
<evidence type="ECO:0000256" key="3">
    <source>
        <dbReference type="PROSITE-ProRule" id="PRU00284"/>
    </source>
</evidence>
<dbReference type="PANTHER" id="PTHR32089">
    <property type="entry name" value="METHYL-ACCEPTING CHEMOTAXIS PROTEIN MCPB"/>
    <property type="match status" value="1"/>
</dbReference>
<dbReference type="InterPro" id="IPR004089">
    <property type="entry name" value="MCPsignal_dom"/>
</dbReference>
<feature type="region of interest" description="Disordered" evidence="4">
    <location>
        <begin position="273"/>
        <end position="299"/>
    </location>
</feature>
<proteinExistence type="inferred from homology"/>
<feature type="domain" description="HAMP" evidence="7">
    <location>
        <begin position="215"/>
        <end position="268"/>
    </location>
</feature>
<dbReference type="EMBL" id="FOQK01000009">
    <property type="protein sequence ID" value="SFH96392.1"/>
    <property type="molecule type" value="Genomic_DNA"/>
</dbReference>
<keyword evidence="5" id="KW-0472">Membrane</keyword>
<accession>A0A1I3EBN6</accession>
<dbReference type="InterPro" id="IPR024478">
    <property type="entry name" value="HlyB_4HB_MCP"/>
</dbReference>
<feature type="transmembrane region" description="Helical" evidence="5">
    <location>
        <begin position="13"/>
        <end position="32"/>
    </location>
</feature>
<keyword evidence="1 3" id="KW-0807">Transducer</keyword>
<evidence type="ECO:0000256" key="1">
    <source>
        <dbReference type="ARBA" id="ARBA00023224"/>
    </source>
</evidence>
<dbReference type="OrthoDB" id="1674885at2"/>
<dbReference type="GO" id="GO:0016020">
    <property type="term" value="C:membrane"/>
    <property type="evidence" value="ECO:0007669"/>
    <property type="project" value="InterPro"/>
</dbReference>
<dbReference type="SMART" id="SM00304">
    <property type="entry name" value="HAMP"/>
    <property type="match status" value="1"/>
</dbReference>
<sequence>MGWMNNLRVAYKLLILAVVAVIGMSFIGWNGYSAVTKAQRDMEVMYEGTVKGIDAVGKAGYGIRYAQGMAVIATTVKNNPQRLQDLKGKYEAGVKTVDDSIAAYDAIPHKIAGEDPIMDKVKKDWAALKTNLGEAVALSMEGKNEEALAHYEKTGSPLAAALGKELGELSELNSKHAEELNTQNDIDSAAAVRNTVIQLLVTLIILIACALWITKEITNPLEKMMMSLDRLEGGDFSDHARTIMRGDEFGQMADKVASVRMSLNKLMRETSSTAEQLAASSEELTASSHQSAQASEQVAQSVTNAAGAVAEQQQDVGDTIDAIDKTAAAINRLNQTAKEVSDHAAVTNDAATSGNESVKQAVEQIESVARIVNTSAATVDKLGQSSQEIGQIVETISAIAEQTNLLALNAAIEAARAGEHGRGFAVVADEVRKLAEESQEAAQRITSLINGIQGDTAEAVRSMQAGSDAVKEGTQSVEELRENFASIRDAALAMAEQAKAMSMEIRSVSEETEVVKEKSDGILKKGGMVASEMESVSAASEQQSASATEIADASTSLANLAQSLQNSLQKFRF</sequence>